<evidence type="ECO:0000256" key="1">
    <source>
        <dbReference type="ARBA" id="ARBA00004141"/>
    </source>
</evidence>
<feature type="transmembrane region" description="Helical" evidence="7">
    <location>
        <begin position="261"/>
        <end position="278"/>
    </location>
</feature>
<keyword evidence="10" id="KW-1185">Reference proteome</keyword>
<dbReference type="GO" id="GO:0008233">
    <property type="term" value="F:peptidase activity"/>
    <property type="evidence" value="ECO:0007669"/>
    <property type="project" value="UniProtKB-KW"/>
</dbReference>
<reference evidence="9 10" key="1">
    <citation type="submission" date="2023-06" db="EMBL/GenBank/DDBJ databases">
        <title>Five Gram-positive bacteria isolated from mangrove sediments in Shenzhen, Guangdong, China.</title>
        <authorList>
            <person name="Yu S."/>
            <person name="Zheng W."/>
            <person name="Huang Y."/>
        </authorList>
    </citation>
    <scope>NUCLEOTIDE SEQUENCE [LARGE SCALE GENOMIC DNA]</scope>
    <source>
        <strain evidence="9 10">SaN35-3</strain>
    </source>
</reference>
<evidence type="ECO:0000256" key="7">
    <source>
        <dbReference type="SAM" id="Phobius"/>
    </source>
</evidence>
<dbReference type="SUPFAM" id="SSF144091">
    <property type="entry name" value="Rhomboid-like"/>
    <property type="match status" value="1"/>
</dbReference>
<dbReference type="Proteomes" id="UP001197974">
    <property type="component" value="Chromosome"/>
</dbReference>
<dbReference type="Pfam" id="PF01694">
    <property type="entry name" value="Rhomboid"/>
    <property type="match status" value="1"/>
</dbReference>
<feature type="transmembrane region" description="Helical" evidence="7">
    <location>
        <begin position="314"/>
        <end position="332"/>
    </location>
</feature>
<dbReference type="InterPro" id="IPR035952">
    <property type="entry name" value="Rhomboid-like_sf"/>
</dbReference>
<gene>
    <name evidence="9" type="ORF">LC087_07480</name>
</gene>
<dbReference type="GO" id="GO:0006508">
    <property type="term" value="P:proteolysis"/>
    <property type="evidence" value="ECO:0007669"/>
    <property type="project" value="UniProtKB-KW"/>
</dbReference>
<name>A0ABY9JX04_9BACI</name>
<evidence type="ECO:0000259" key="8">
    <source>
        <dbReference type="Pfam" id="PF01694"/>
    </source>
</evidence>
<keyword evidence="4 9" id="KW-0378">Hydrolase</keyword>
<feature type="transmembrane region" description="Helical" evidence="7">
    <location>
        <begin position="366"/>
        <end position="386"/>
    </location>
</feature>
<dbReference type="Gene3D" id="1.20.1540.10">
    <property type="entry name" value="Rhomboid-like"/>
    <property type="match status" value="1"/>
</dbReference>
<feature type="transmembrane region" description="Helical" evidence="7">
    <location>
        <begin position="284"/>
        <end position="302"/>
    </location>
</feature>
<organism evidence="9 10">
    <name type="scientific">Bacillus carboniphilus</name>
    <dbReference type="NCBI Taxonomy" id="86663"/>
    <lineage>
        <taxon>Bacteria</taxon>
        <taxon>Bacillati</taxon>
        <taxon>Bacillota</taxon>
        <taxon>Bacilli</taxon>
        <taxon>Bacillales</taxon>
        <taxon>Bacillaceae</taxon>
        <taxon>Bacillus</taxon>
    </lineage>
</organism>
<dbReference type="EMBL" id="CP129013">
    <property type="protein sequence ID" value="WLR43942.1"/>
    <property type="molecule type" value="Genomic_DNA"/>
</dbReference>
<sequence>MLNQDFTFWKIINTLVFNEKYRLVKLSENQSEAWLEPSTKQPFQLVRLVRYDLDWSNWIDNDLERLGKQMEVARKQLLKRDFQILNIYVSTFLPVDDFQQRIESLHKENKTSIKTMIVSQAENKESLEKLSEKINCSIPEEEDIDSYEKLDEIKRRIIAHTNNLQKQEKKLLNNGKPFFTKVFLVVQILIFFLMELVGDSTSTSTLLKFGAKYNPFIIEGDWWRLITPIFIHIGFAHLLMNSLALYLIGAAVERMYGSSRFIIIYLLAGIGGTLGSFAFNSGTISAGASGAIFGCFGALLYLGVLKPTLFLRTIGPNILVLIGINLVFGFIVPGIDNAGHIGGLVGGFLAASMTQIPKNNKWVHRVVGLSSLIVIFLFLYFVGIRFTY</sequence>
<feature type="transmembrane region" description="Helical" evidence="7">
    <location>
        <begin position="178"/>
        <end position="197"/>
    </location>
</feature>
<dbReference type="PANTHER" id="PTHR43731">
    <property type="entry name" value="RHOMBOID PROTEASE"/>
    <property type="match status" value="1"/>
</dbReference>
<evidence type="ECO:0000256" key="4">
    <source>
        <dbReference type="ARBA" id="ARBA00022801"/>
    </source>
</evidence>
<evidence type="ECO:0000256" key="2">
    <source>
        <dbReference type="ARBA" id="ARBA00009045"/>
    </source>
</evidence>
<accession>A0ABY9JX04</accession>
<dbReference type="InterPro" id="IPR050925">
    <property type="entry name" value="Rhomboid_protease_S54"/>
</dbReference>
<evidence type="ECO:0000256" key="6">
    <source>
        <dbReference type="ARBA" id="ARBA00023136"/>
    </source>
</evidence>
<evidence type="ECO:0000313" key="9">
    <source>
        <dbReference type="EMBL" id="WLR43942.1"/>
    </source>
</evidence>
<dbReference type="InterPro" id="IPR022764">
    <property type="entry name" value="Peptidase_S54_rhomboid_dom"/>
</dbReference>
<proteinExistence type="inferred from homology"/>
<comment type="similarity">
    <text evidence="2">Belongs to the peptidase S54 family.</text>
</comment>
<keyword evidence="5 7" id="KW-1133">Transmembrane helix</keyword>
<keyword evidence="6 7" id="KW-0472">Membrane</keyword>
<feature type="transmembrane region" description="Helical" evidence="7">
    <location>
        <begin position="229"/>
        <end position="249"/>
    </location>
</feature>
<dbReference type="RefSeq" id="WP_226539935.1">
    <property type="nucleotide sequence ID" value="NZ_CP129013.1"/>
</dbReference>
<dbReference type="EC" id="3.4.21.105" evidence="9"/>
<keyword evidence="3 7" id="KW-0812">Transmembrane</keyword>
<evidence type="ECO:0000256" key="5">
    <source>
        <dbReference type="ARBA" id="ARBA00022989"/>
    </source>
</evidence>
<comment type="subcellular location">
    <subcellularLocation>
        <location evidence="1">Membrane</location>
        <topology evidence="1">Multi-pass membrane protein</topology>
    </subcellularLocation>
</comment>
<evidence type="ECO:0000256" key="3">
    <source>
        <dbReference type="ARBA" id="ARBA00022692"/>
    </source>
</evidence>
<keyword evidence="9" id="KW-0645">Protease</keyword>
<evidence type="ECO:0000313" key="10">
    <source>
        <dbReference type="Proteomes" id="UP001197974"/>
    </source>
</evidence>
<feature type="domain" description="Peptidase S54 rhomboid" evidence="8">
    <location>
        <begin position="220"/>
        <end position="352"/>
    </location>
</feature>
<protein>
    <submittedName>
        <fullName evidence="9">Rhomboid family intramembrane serine protease</fullName>
        <ecNumber evidence="9">3.4.21.105</ecNumber>
    </submittedName>
</protein>
<dbReference type="PANTHER" id="PTHR43731:SF14">
    <property type="entry name" value="PRESENILIN-ASSOCIATED RHOMBOID-LIKE PROTEIN, MITOCHONDRIAL"/>
    <property type="match status" value="1"/>
</dbReference>